<dbReference type="OrthoDB" id="3641682at2759"/>
<organism evidence="1 2">
    <name type="scientific">Aspergillus coremiiformis</name>
    <dbReference type="NCBI Taxonomy" id="138285"/>
    <lineage>
        <taxon>Eukaryota</taxon>
        <taxon>Fungi</taxon>
        <taxon>Dikarya</taxon>
        <taxon>Ascomycota</taxon>
        <taxon>Pezizomycotina</taxon>
        <taxon>Eurotiomycetes</taxon>
        <taxon>Eurotiomycetidae</taxon>
        <taxon>Eurotiales</taxon>
        <taxon>Aspergillaceae</taxon>
        <taxon>Aspergillus</taxon>
        <taxon>Aspergillus subgen. Circumdati</taxon>
    </lineage>
</organism>
<keyword evidence="2" id="KW-1185">Reference proteome</keyword>
<protein>
    <submittedName>
        <fullName evidence="1">Uncharacterized protein</fullName>
    </submittedName>
</protein>
<evidence type="ECO:0000313" key="2">
    <source>
        <dbReference type="Proteomes" id="UP000327118"/>
    </source>
</evidence>
<name>A0A5N6YZG3_9EURO</name>
<gene>
    <name evidence="1" type="ORF">BDV28DRAFT_162764</name>
</gene>
<reference evidence="2" key="1">
    <citation type="submission" date="2019-04" db="EMBL/GenBank/DDBJ databases">
        <title>Friends and foes A comparative genomics studyof 23 Aspergillus species from section Flavi.</title>
        <authorList>
            <consortium name="DOE Joint Genome Institute"/>
            <person name="Kjaerbolling I."/>
            <person name="Vesth T."/>
            <person name="Frisvad J.C."/>
            <person name="Nybo J.L."/>
            <person name="Theobald S."/>
            <person name="Kildgaard S."/>
            <person name="Isbrandt T."/>
            <person name="Kuo A."/>
            <person name="Sato A."/>
            <person name="Lyhne E.K."/>
            <person name="Kogle M.E."/>
            <person name="Wiebenga A."/>
            <person name="Kun R.S."/>
            <person name="Lubbers R.J."/>
            <person name="Makela M.R."/>
            <person name="Barry K."/>
            <person name="Chovatia M."/>
            <person name="Clum A."/>
            <person name="Daum C."/>
            <person name="Haridas S."/>
            <person name="He G."/>
            <person name="LaButti K."/>
            <person name="Lipzen A."/>
            <person name="Mondo S."/>
            <person name="Riley R."/>
            <person name="Salamov A."/>
            <person name="Simmons B.A."/>
            <person name="Magnuson J.K."/>
            <person name="Henrissat B."/>
            <person name="Mortensen U.H."/>
            <person name="Larsen T.O."/>
            <person name="Devries R.P."/>
            <person name="Grigoriev I.V."/>
            <person name="Machida M."/>
            <person name="Baker S.E."/>
            <person name="Andersen M.R."/>
        </authorList>
    </citation>
    <scope>NUCLEOTIDE SEQUENCE [LARGE SCALE GENOMIC DNA]</scope>
    <source>
        <strain evidence="2">CBS 553.77</strain>
    </source>
</reference>
<dbReference type="AlphaFoldDB" id="A0A5N6YZG3"/>
<dbReference type="EMBL" id="ML739205">
    <property type="protein sequence ID" value="KAE8350772.1"/>
    <property type="molecule type" value="Genomic_DNA"/>
</dbReference>
<evidence type="ECO:0000313" key="1">
    <source>
        <dbReference type="EMBL" id="KAE8350772.1"/>
    </source>
</evidence>
<accession>A0A5N6YZG3</accession>
<sequence>MSRRGNKAEDGGDITKTLVINVDRTTDANNTLKERQLMGHQFMCCLGDCSYELVGDGDPHTDFLHRQLTEKLECRDGPEAKDCSIGFSQGHTFGYVVSTGAKVGFFNPGFAVTESWTVSEVKTCGAHSNGTVCLKYDMAYTAYTVQVVNKHRYSSVCSTQSMGPIVVRAPNKNNVGGGHFYCAYGDECKELGDEKWCLTNDCPVPKRGR</sequence>
<proteinExistence type="predicted"/>
<dbReference type="Proteomes" id="UP000327118">
    <property type="component" value="Unassembled WGS sequence"/>
</dbReference>